<dbReference type="PANTHER" id="PTHR35134:SF2">
    <property type="entry name" value="NUCLEOTIDASE YQFW-RELATED"/>
    <property type="match status" value="1"/>
</dbReference>
<name>A0A3S0P0L4_CHLPH</name>
<evidence type="ECO:0000313" key="6">
    <source>
        <dbReference type="Proteomes" id="UP000279908"/>
    </source>
</evidence>
<dbReference type="EMBL" id="VMRG01000001">
    <property type="protein sequence ID" value="KAA6232675.1"/>
    <property type="molecule type" value="Genomic_DNA"/>
</dbReference>
<dbReference type="Proteomes" id="UP000279908">
    <property type="component" value="Unassembled WGS sequence"/>
</dbReference>
<dbReference type="PANTHER" id="PTHR35134">
    <property type="entry name" value="NUCLEOTIDASE YQFW-RELATED"/>
    <property type="match status" value="1"/>
</dbReference>
<dbReference type="Gene3D" id="3.40.50.1000">
    <property type="entry name" value="HAD superfamily/HAD-like"/>
    <property type="match status" value="1"/>
</dbReference>
<evidence type="ECO:0000256" key="2">
    <source>
        <dbReference type="PIRSR" id="PIRSR610708-1"/>
    </source>
</evidence>
<dbReference type="InterPro" id="IPR052419">
    <property type="entry name" value="5_3-deoxyribonucleotidase-like"/>
</dbReference>
<evidence type="ECO:0000256" key="1">
    <source>
        <dbReference type="ARBA" id="ARBA00009589"/>
    </source>
</evidence>
<feature type="active site" description="Proton donor" evidence="2">
    <location>
        <position position="13"/>
    </location>
</feature>
<comment type="caution">
    <text evidence="5">The sequence shown here is derived from an EMBL/GenBank/DDBJ whole genome shotgun (WGS) entry which is preliminary data.</text>
</comment>
<dbReference type="InterPro" id="IPR036412">
    <property type="entry name" value="HAD-like_sf"/>
</dbReference>
<dbReference type="OMA" id="GVCADFY"/>
<gene>
    <name evidence="5" type="ORF">EKD02_00375</name>
    <name evidence="3" type="ORF">FP507_05975</name>
    <name evidence="4" type="ORF">GJ685_01555</name>
</gene>
<reference evidence="4 8" key="3">
    <citation type="submission" date="2019-11" db="EMBL/GenBank/DDBJ databases">
        <title>Green- and brown-colored morphotypes of Chlorobia in the stratified aquatic ecosystems of Kandalaksha Gulf (White Sea): A model for study of the accessory genome evolution.</title>
        <authorList>
            <person name="Grouzdev D.S."/>
        </authorList>
    </citation>
    <scope>NUCLEOTIDE SEQUENCE [LARGE SCALE GENOMIC DNA]</scope>
    <source>
        <strain evidence="4 8">ZM</strain>
    </source>
</reference>
<comment type="similarity">
    <text evidence="1">Belongs to the 5'(3')-deoxyribonucleotidase family.</text>
</comment>
<dbReference type="AlphaFoldDB" id="A0A3S0P0L4"/>
<reference evidence="3 7" key="2">
    <citation type="submission" date="2019-07" db="EMBL/GenBank/DDBJ databases">
        <title>Draft genome Sequence of Chlorobium phaeovibrioides sp. strain PhvTcv-s14, from the Phylum Chlorobi.</title>
        <authorList>
            <person name="Babenko V."/>
            <person name="Boldyreva D."/>
            <person name="Kanygina A."/>
            <person name="Selezneva O."/>
            <person name="Akopiyan T."/>
            <person name="Lunina O."/>
        </authorList>
    </citation>
    <scope>NUCLEOTIDE SEQUENCE [LARGE SCALE GENOMIC DNA]</scope>
    <source>
        <strain evidence="3 7">GrTcv12</strain>
    </source>
</reference>
<dbReference type="Proteomes" id="UP000327458">
    <property type="component" value="Unassembled WGS sequence"/>
</dbReference>
<evidence type="ECO:0000313" key="4">
    <source>
        <dbReference type="EMBL" id="MWV53750.1"/>
    </source>
</evidence>
<evidence type="ECO:0000313" key="3">
    <source>
        <dbReference type="EMBL" id="KAA6232675.1"/>
    </source>
</evidence>
<dbReference type="GO" id="GO:0008253">
    <property type="term" value="F:5'-nucleotidase activity"/>
    <property type="evidence" value="ECO:0007669"/>
    <property type="project" value="InterPro"/>
</dbReference>
<keyword evidence="8" id="KW-1185">Reference proteome</keyword>
<dbReference type="GO" id="GO:0009264">
    <property type="term" value="P:deoxyribonucleotide catabolic process"/>
    <property type="evidence" value="ECO:0007669"/>
    <property type="project" value="InterPro"/>
</dbReference>
<dbReference type="EMBL" id="WUBZ01000003">
    <property type="protein sequence ID" value="MWV53750.1"/>
    <property type="molecule type" value="Genomic_DNA"/>
</dbReference>
<dbReference type="InterPro" id="IPR023214">
    <property type="entry name" value="HAD_sf"/>
</dbReference>
<dbReference type="Pfam" id="PF06941">
    <property type="entry name" value="NT5C"/>
    <property type="match status" value="1"/>
</dbReference>
<dbReference type="Proteomes" id="UP000489351">
    <property type="component" value="Unassembled WGS sequence"/>
</dbReference>
<dbReference type="SUPFAM" id="SSF56784">
    <property type="entry name" value="HAD-like"/>
    <property type="match status" value="1"/>
</dbReference>
<dbReference type="InterPro" id="IPR010708">
    <property type="entry name" value="5'(3')-deoxyribonucleotidase"/>
</dbReference>
<dbReference type="RefSeq" id="WP_011890220.1">
    <property type="nucleotide sequence ID" value="NZ_CP041698.1"/>
</dbReference>
<reference evidence="5 6" key="1">
    <citation type="submission" date="2018-12" db="EMBL/GenBank/DDBJ databases">
        <authorList>
            <person name="Lunina O.N."/>
            <person name="Grouzdev D.S."/>
            <person name="Gorlenko V.M."/>
            <person name="Savvichev A.S."/>
        </authorList>
    </citation>
    <scope>NUCLEOTIDE SEQUENCE [LARGE SCALE GENOMIC DNA]</scope>
    <source>
        <strain evidence="5 6">BrKhr-17</strain>
    </source>
</reference>
<feature type="active site" description="Nucleophile" evidence="2">
    <location>
        <position position="11"/>
    </location>
</feature>
<sequence>MIENKTVIGVDLDGVCADFYGRMREIASEWLECSIDELPGEVSYGLTEWGISGEGQYESLHRFAVTQRELFRTMPLIPGARKYLRQLSDEGYRIRIITHRLFIHYFHASAVQQTVEWLDSHGIPYWDLCFMKEKSQVGADIYIEDSPENILQLRQAGLHTICFSNSTNRHIPGPKATSWEEAYSLVKSCQRP</sequence>
<accession>A0A3S0P0L4</accession>
<proteinExistence type="inferred from homology"/>
<dbReference type="EMBL" id="RXYK01000001">
    <property type="protein sequence ID" value="RTY39886.1"/>
    <property type="molecule type" value="Genomic_DNA"/>
</dbReference>
<evidence type="ECO:0000313" key="7">
    <source>
        <dbReference type="Proteomes" id="UP000327458"/>
    </source>
</evidence>
<evidence type="ECO:0000313" key="5">
    <source>
        <dbReference type="EMBL" id="RTY39886.1"/>
    </source>
</evidence>
<protein>
    <submittedName>
        <fullName evidence="5">5'-nucleotidase</fullName>
    </submittedName>
</protein>
<evidence type="ECO:0000313" key="8">
    <source>
        <dbReference type="Proteomes" id="UP000489351"/>
    </source>
</evidence>
<organism evidence="5 6">
    <name type="scientific">Chlorobium phaeovibrioides</name>
    <dbReference type="NCBI Taxonomy" id="1094"/>
    <lineage>
        <taxon>Bacteria</taxon>
        <taxon>Pseudomonadati</taxon>
        <taxon>Chlorobiota</taxon>
        <taxon>Chlorobiia</taxon>
        <taxon>Chlorobiales</taxon>
        <taxon>Chlorobiaceae</taxon>
        <taxon>Chlorobium/Pelodictyon group</taxon>
        <taxon>Chlorobium</taxon>
    </lineage>
</organism>